<keyword evidence="2" id="KW-0812">Transmembrane</keyword>
<protein>
    <submittedName>
        <fullName evidence="3">Uncharacterized protein</fullName>
    </submittedName>
</protein>
<evidence type="ECO:0000313" key="4">
    <source>
        <dbReference type="Proteomes" id="UP000289738"/>
    </source>
</evidence>
<gene>
    <name evidence="3" type="ORF">Ahy_A05g022196</name>
</gene>
<reference evidence="3 4" key="1">
    <citation type="submission" date="2019-01" db="EMBL/GenBank/DDBJ databases">
        <title>Sequencing of cultivated peanut Arachis hypogaea provides insights into genome evolution and oil improvement.</title>
        <authorList>
            <person name="Chen X."/>
        </authorList>
    </citation>
    <scope>NUCLEOTIDE SEQUENCE [LARGE SCALE GENOMIC DNA]</scope>
    <source>
        <strain evidence="4">cv. Fuhuasheng</strain>
        <tissue evidence="3">Leaves</tissue>
    </source>
</reference>
<keyword evidence="2" id="KW-0472">Membrane</keyword>
<keyword evidence="2" id="KW-1133">Transmembrane helix</keyword>
<dbReference type="Proteomes" id="UP000289738">
    <property type="component" value="Chromosome A05"/>
</dbReference>
<feature type="transmembrane region" description="Helical" evidence="2">
    <location>
        <begin position="20"/>
        <end position="40"/>
    </location>
</feature>
<accession>A0A445D010</accession>
<keyword evidence="4" id="KW-1185">Reference proteome</keyword>
<organism evidence="3 4">
    <name type="scientific">Arachis hypogaea</name>
    <name type="common">Peanut</name>
    <dbReference type="NCBI Taxonomy" id="3818"/>
    <lineage>
        <taxon>Eukaryota</taxon>
        <taxon>Viridiplantae</taxon>
        <taxon>Streptophyta</taxon>
        <taxon>Embryophyta</taxon>
        <taxon>Tracheophyta</taxon>
        <taxon>Spermatophyta</taxon>
        <taxon>Magnoliopsida</taxon>
        <taxon>eudicotyledons</taxon>
        <taxon>Gunneridae</taxon>
        <taxon>Pentapetalae</taxon>
        <taxon>rosids</taxon>
        <taxon>fabids</taxon>
        <taxon>Fabales</taxon>
        <taxon>Fabaceae</taxon>
        <taxon>Papilionoideae</taxon>
        <taxon>50 kb inversion clade</taxon>
        <taxon>dalbergioids sensu lato</taxon>
        <taxon>Dalbergieae</taxon>
        <taxon>Pterocarpus clade</taxon>
        <taxon>Arachis</taxon>
    </lineage>
</organism>
<evidence type="ECO:0000313" key="3">
    <source>
        <dbReference type="EMBL" id="RYR56498.1"/>
    </source>
</evidence>
<comment type="caution">
    <text evidence="3">The sequence shown here is derived from an EMBL/GenBank/DDBJ whole genome shotgun (WGS) entry which is preliminary data.</text>
</comment>
<feature type="compositionally biased region" description="Basic and acidic residues" evidence="1">
    <location>
        <begin position="56"/>
        <end position="80"/>
    </location>
</feature>
<dbReference type="EMBL" id="SDMP01000005">
    <property type="protein sequence ID" value="RYR56498.1"/>
    <property type="molecule type" value="Genomic_DNA"/>
</dbReference>
<feature type="region of interest" description="Disordered" evidence="1">
    <location>
        <begin position="54"/>
        <end position="80"/>
    </location>
</feature>
<dbReference type="AlphaFoldDB" id="A0A445D010"/>
<sequence length="80" mass="9013">MNLSWTIRDLEADARVLNIWNYVLSLFVSSIVVLCIVGGYEIVSEVGKGDNGVLIEKPEKSKNKNREDASLTFRQQKDKA</sequence>
<proteinExistence type="predicted"/>
<name>A0A445D010_ARAHY</name>
<evidence type="ECO:0000256" key="1">
    <source>
        <dbReference type="SAM" id="MobiDB-lite"/>
    </source>
</evidence>
<evidence type="ECO:0000256" key="2">
    <source>
        <dbReference type="SAM" id="Phobius"/>
    </source>
</evidence>